<sequence length="448" mass="48957">MDLTQTAVSMSGLEQEHSKISCLMYRLSALDAVDLSSHDCWLHMIAALDQYAKLKASLKAFVKAATFPQRRTAASAKLDHLSADAVGSLQEPLNLQGVGCLKTTAPLVNYHVKMALRRRLTVAVDKAGLTGVVRFAPQLGGGGVMKALWLMEEGGSWGEVGNGLRVAGQCGYCQLPVTIDAVDLQKHDTKTAYLSMPRVTAQWMVVSRHVAFRRANGQQDGTFELFRENATNEIRAIRDEPEFAITLNPPLPITDVHPLQQHPFQQHMKHDDPPVQSAIWFDEEAEDGGSWAAGVSEDTDASMSAFIVATIRHHYFKSGVQVHTMQMDIDRSVRGGYLDGVLMRSPHTPLHGCSAVRASEAAHGEVYQTHLLTAFEDPFIALVEFWVLPDDRQNVSVLLVTTEQPVGSPGDPFPARHQRTAALARRSLGPVAPLQLVVAVVVVVVVVV</sequence>
<dbReference type="PhylomeDB" id="A0A0G4GIY5"/>
<accession>A0A0G4GIY5</accession>
<dbReference type="AlphaFoldDB" id="A0A0G4GIY5"/>
<dbReference type="EMBL" id="CDMY01000681">
    <property type="protein sequence ID" value="CEM29802.1"/>
    <property type="molecule type" value="Genomic_DNA"/>
</dbReference>
<proteinExistence type="predicted"/>
<organism evidence="1 2">
    <name type="scientific">Vitrella brassicaformis (strain CCMP3155)</name>
    <dbReference type="NCBI Taxonomy" id="1169540"/>
    <lineage>
        <taxon>Eukaryota</taxon>
        <taxon>Sar</taxon>
        <taxon>Alveolata</taxon>
        <taxon>Colpodellida</taxon>
        <taxon>Vitrellaceae</taxon>
        <taxon>Vitrella</taxon>
    </lineage>
</organism>
<dbReference type="Proteomes" id="UP000041254">
    <property type="component" value="Unassembled WGS sequence"/>
</dbReference>
<dbReference type="InParanoid" id="A0A0G4GIY5"/>
<protein>
    <submittedName>
        <fullName evidence="1">Uncharacterized protein</fullName>
    </submittedName>
</protein>
<name>A0A0G4GIY5_VITBC</name>
<keyword evidence="2" id="KW-1185">Reference proteome</keyword>
<dbReference type="VEuPathDB" id="CryptoDB:Vbra_4540"/>
<reference evidence="1 2" key="1">
    <citation type="submission" date="2014-11" db="EMBL/GenBank/DDBJ databases">
        <authorList>
            <person name="Zhu J."/>
            <person name="Qi W."/>
            <person name="Song R."/>
        </authorList>
    </citation>
    <scope>NUCLEOTIDE SEQUENCE [LARGE SCALE GENOMIC DNA]</scope>
</reference>
<evidence type="ECO:0000313" key="2">
    <source>
        <dbReference type="Proteomes" id="UP000041254"/>
    </source>
</evidence>
<gene>
    <name evidence="1" type="ORF">Vbra_4540</name>
</gene>
<evidence type="ECO:0000313" key="1">
    <source>
        <dbReference type="EMBL" id="CEM29802.1"/>
    </source>
</evidence>